<organism evidence="7 8">
    <name type="scientific">Candidatus Shapirobacteria bacterium CG_4_8_14_3_um_filter_35_11</name>
    <dbReference type="NCBI Taxonomy" id="1974874"/>
    <lineage>
        <taxon>Bacteria</taxon>
        <taxon>Candidatus Shapironibacteriota</taxon>
    </lineage>
</organism>
<dbReference type="SUPFAM" id="SSF53790">
    <property type="entry name" value="Tetrapyrrole methylase"/>
    <property type="match status" value="1"/>
</dbReference>
<dbReference type="InterPro" id="IPR000878">
    <property type="entry name" value="4pyrrol_Mease"/>
</dbReference>
<dbReference type="InterPro" id="IPR014776">
    <property type="entry name" value="4pyrrole_Mease_sub2"/>
</dbReference>
<evidence type="ECO:0000256" key="1">
    <source>
        <dbReference type="ARBA" id="ARBA00022490"/>
    </source>
</evidence>
<proteinExistence type="predicted"/>
<dbReference type="GO" id="GO:0006364">
    <property type="term" value="P:rRNA processing"/>
    <property type="evidence" value="ECO:0007669"/>
    <property type="project" value="UniProtKB-KW"/>
</dbReference>
<feature type="non-terminal residue" evidence="7">
    <location>
        <position position="129"/>
    </location>
</feature>
<dbReference type="InterPro" id="IPR035996">
    <property type="entry name" value="4pyrrol_Methylase_sf"/>
</dbReference>
<dbReference type="PANTHER" id="PTHR46111">
    <property type="entry name" value="RIBOSOMAL RNA SMALL SUBUNIT METHYLTRANSFERASE I"/>
    <property type="match status" value="1"/>
</dbReference>
<evidence type="ECO:0000256" key="2">
    <source>
        <dbReference type="ARBA" id="ARBA00022552"/>
    </source>
</evidence>
<keyword evidence="1" id="KW-0963">Cytoplasm</keyword>
<protein>
    <submittedName>
        <fullName evidence="7">16S rRNA (Cytidine(1402)-2'-O)-methyltransferase</fullName>
    </submittedName>
</protein>
<dbReference type="InterPro" id="IPR014777">
    <property type="entry name" value="4pyrrole_Mease_sub1"/>
</dbReference>
<reference evidence="8" key="1">
    <citation type="submission" date="2017-09" db="EMBL/GenBank/DDBJ databases">
        <title>Depth-based differentiation of microbial function through sediment-hosted aquifers and enrichment of novel symbionts in the deep terrestrial subsurface.</title>
        <authorList>
            <person name="Probst A.J."/>
            <person name="Ladd B."/>
            <person name="Jarett J.K."/>
            <person name="Geller-Mcgrath D.E."/>
            <person name="Sieber C.M.K."/>
            <person name="Emerson J.B."/>
            <person name="Anantharaman K."/>
            <person name="Thomas B.C."/>
            <person name="Malmstrom R."/>
            <person name="Stieglmeier M."/>
            <person name="Klingl A."/>
            <person name="Woyke T."/>
            <person name="Ryan C.M."/>
            <person name="Banfield J.F."/>
        </authorList>
    </citation>
    <scope>NUCLEOTIDE SEQUENCE [LARGE SCALE GENOMIC DNA]</scope>
</reference>
<evidence type="ECO:0000313" key="7">
    <source>
        <dbReference type="EMBL" id="PJC80304.1"/>
    </source>
</evidence>
<name>A0A2M8GJM2_9BACT</name>
<dbReference type="Gene3D" id="3.30.950.10">
    <property type="entry name" value="Methyltransferase, Cobalt-precorrin-4 Transmethylase, Domain 2"/>
    <property type="match status" value="1"/>
</dbReference>
<keyword evidence="5" id="KW-0949">S-adenosyl-L-methionine</keyword>
<feature type="domain" description="Tetrapyrrole methylase" evidence="6">
    <location>
        <begin position="15"/>
        <end position="123"/>
    </location>
</feature>
<comment type="caution">
    <text evidence="7">The sequence shown here is derived from an EMBL/GenBank/DDBJ whole genome shotgun (WGS) entry which is preliminary data.</text>
</comment>
<evidence type="ECO:0000256" key="5">
    <source>
        <dbReference type="ARBA" id="ARBA00022691"/>
    </source>
</evidence>
<gene>
    <name evidence="7" type="ORF">CO009_02380</name>
</gene>
<accession>A0A2M8GJM2</accession>
<evidence type="ECO:0000256" key="3">
    <source>
        <dbReference type="ARBA" id="ARBA00022603"/>
    </source>
</evidence>
<keyword evidence="3 7" id="KW-0489">Methyltransferase</keyword>
<dbReference type="Pfam" id="PF00590">
    <property type="entry name" value="TP_methylase"/>
    <property type="match status" value="1"/>
</dbReference>
<dbReference type="Proteomes" id="UP000228960">
    <property type="component" value="Unassembled WGS sequence"/>
</dbReference>
<dbReference type="GO" id="GO:0032259">
    <property type="term" value="P:methylation"/>
    <property type="evidence" value="ECO:0007669"/>
    <property type="project" value="UniProtKB-KW"/>
</dbReference>
<evidence type="ECO:0000313" key="8">
    <source>
        <dbReference type="Proteomes" id="UP000228960"/>
    </source>
</evidence>
<dbReference type="EMBL" id="PFQM01000061">
    <property type="protein sequence ID" value="PJC80304.1"/>
    <property type="molecule type" value="Genomic_DNA"/>
</dbReference>
<dbReference type="GO" id="GO:0008168">
    <property type="term" value="F:methyltransferase activity"/>
    <property type="evidence" value="ECO:0007669"/>
    <property type="project" value="UniProtKB-KW"/>
</dbReference>
<keyword evidence="4 7" id="KW-0808">Transferase</keyword>
<keyword evidence="2" id="KW-0698">rRNA processing</keyword>
<evidence type="ECO:0000256" key="4">
    <source>
        <dbReference type="ARBA" id="ARBA00022679"/>
    </source>
</evidence>
<dbReference type="Gene3D" id="3.40.1010.10">
    <property type="entry name" value="Cobalt-precorrin-4 Transmethylase, Domain 1"/>
    <property type="match status" value="1"/>
</dbReference>
<sequence length="129" mass="14324">MSFYDEVEAQKIPEIIKVLQDNLEVGLVTDAGTPLLSDPGWLLVKKCRELGISYTALPGACAVINAVVLSGLPIQRFSFLGFMPKREGDIKKILEKYKNVEGAKVLYESPFRAENTFKLIKDVCGEDTE</sequence>
<dbReference type="InterPro" id="IPR008189">
    <property type="entry name" value="rRNA_ssu_MeTfrase_I"/>
</dbReference>
<evidence type="ECO:0000259" key="6">
    <source>
        <dbReference type="Pfam" id="PF00590"/>
    </source>
</evidence>
<dbReference type="AlphaFoldDB" id="A0A2M8GJM2"/>
<dbReference type="PANTHER" id="PTHR46111:SF1">
    <property type="entry name" value="RIBOSOMAL RNA SMALL SUBUNIT METHYLTRANSFERASE I"/>
    <property type="match status" value="1"/>
</dbReference>